<evidence type="ECO:0000256" key="3">
    <source>
        <dbReference type="ARBA" id="ARBA00022827"/>
    </source>
</evidence>
<dbReference type="Proteomes" id="UP000249590">
    <property type="component" value="Unassembled WGS sequence"/>
</dbReference>
<dbReference type="Gene3D" id="3.30.70.2740">
    <property type="match status" value="1"/>
</dbReference>
<dbReference type="Gene3D" id="3.30.465.10">
    <property type="match status" value="1"/>
</dbReference>
<dbReference type="EMBL" id="QHHQ01000010">
    <property type="protein sequence ID" value="RAH96978.1"/>
    <property type="molecule type" value="Genomic_DNA"/>
</dbReference>
<keyword evidence="2" id="KW-0285">Flavoprotein</keyword>
<dbReference type="GO" id="GO:0016491">
    <property type="term" value="F:oxidoreductase activity"/>
    <property type="evidence" value="ECO:0007669"/>
    <property type="project" value="UniProtKB-KW"/>
</dbReference>
<dbReference type="SUPFAM" id="SSF55103">
    <property type="entry name" value="FAD-linked oxidases, C-terminal domain"/>
    <property type="match status" value="1"/>
</dbReference>
<comment type="cofactor">
    <cofactor evidence="1">
        <name>FAD</name>
        <dbReference type="ChEBI" id="CHEBI:57692"/>
    </cofactor>
</comment>
<comment type="caution">
    <text evidence="6">The sequence shown here is derived from an EMBL/GenBank/DDBJ whole genome shotgun (WGS) entry which is preliminary data.</text>
</comment>
<keyword evidence="4" id="KW-0560">Oxidoreductase</keyword>
<dbReference type="RefSeq" id="WP_111352086.1">
    <property type="nucleotide sequence ID" value="NZ_JAIWKD010000010.1"/>
</dbReference>
<dbReference type="PROSITE" id="PS51387">
    <property type="entry name" value="FAD_PCMH"/>
    <property type="match status" value="1"/>
</dbReference>
<dbReference type="InterPro" id="IPR004113">
    <property type="entry name" value="FAD-bd_oxidored_4_C"/>
</dbReference>
<dbReference type="SUPFAM" id="SSF56176">
    <property type="entry name" value="FAD-binding/transporter-associated domain-like"/>
    <property type="match status" value="1"/>
</dbReference>
<dbReference type="Gene3D" id="1.10.45.10">
    <property type="entry name" value="Vanillyl-alcohol Oxidase, Chain A, domain 4"/>
    <property type="match status" value="1"/>
</dbReference>
<dbReference type="InterPro" id="IPR016166">
    <property type="entry name" value="FAD-bd_PCMH"/>
</dbReference>
<dbReference type="OrthoDB" id="9811557at2"/>
<keyword evidence="3" id="KW-0274">FAD</keyword>
<reference evidence="6 7" key="1">
    <citation type="submission" date="2018-05" db="EMBL/GenBank/DDBJ databases">
        <title>Acuticoccus sediminis sp. nov., isolated from deep-sea sediment of Indian Ocean.</title>
        <authorList>
            <person name="Liu X."/>
            <person name="Lai Q."/>
            <person name="Du Y."/>
            <person name="Sun F."/>
            <person name="Zhang X."/>
            <person name="Wang S."/>
            <person name="Shao Z."/>
        </authorList>
    </citation>
    <scope>NUCLEOTIDE SEQUENCE [LARGE SCALE GENOMIC DNA]</scope>
    <source>
        <strain evidence="6 7">PTG4-2</strain>
    </source>
</reference>
<dbReference type="Pfam" id="PF01565">
    <property type="entry name" value="FAD_binding_4"/>
    <property type="match status" value="1"/>
</dbReference>
<dbReference type="PANTHER" id="PTHR42934:SF1">
    <property type="entry name" value="GLYCOLATE OXIDASE SUBUNIT GLCD"/>
    <property type="match status" value="1"/>
</dbReference>
<dbReference type="InterPro" id="IPR016169">
    <property type="entry name" value="FAD-bd_PCMH_sub2"/>
</dbReference>
<dbReference type="InterPro" id="IPR051914">
    <property type="entry name" value="FAD-linked_OxidoTrans_Type4"/>
</dbReference>
<feature type="domain" description="FAD-binding PCMH-type" evidence="5">
    <location>
        <begin position="51"/>
        <end position="229"/>
    </location>
</feature>
<sequence>MSGLAMPSVNADIMARRAEIVAALREIVPGEGTVDDEIGMRTYESDALTAYRQMPFVVVLPETVEQVAKVLKYCHENGIRVVPRGAGTSLSGGALPLADAVLVSMMRFNRILDIDFDNRTATVQPGVTNLAITQAVSHEGFYYAPDPSSQIACSIGGNIAENSGGVHCLKYGLTTNNVLGLQIVTIEGEVMRFGGKHLDSEGYDWLAFMVGSEGLLGVVTEVTVRILRSPETARAVLVGFPDAEDAGRAVAAIIGAGIIPGGMEMMDRPAIHAAEAFVHAGYPLDVDALLIVELDGPQVEVDHLLQRVEAICREYGCTTCRVSESEEERANFWAGRKAAFPAVGRISPDYMCMDGTIPRRELPRVLKGMAELSEKHGLRVANVFHAGDGNLHPLILFDANQPGELERAEAFGADILKLCVEVGGCLTGEHGVGVEKRDLMPEMFTEDDLKQQQRVKCAFDPQHLLNPGKVFPVLHRCAELGKMHVHHGKLPFPDIPRF</sequence>
<dbReference type="InterPro" id="IPR036318">
    <property type="entry name" value="FAD-bd_PCMH-like_sf"/>
</dbReference>
<evidence type="ECO:0000256" key="1">
    <source>
        <dbReference type="ARBA" id="ARBA00001974"/>
    </source>
</evidence>
<proteinExistence type="predicted"/>
<dbReference type="Pfam" id="PF02913">
    <property type="entry name" value="FAD-oxidase_C"/>
    <property type="match status" value="1"/>
</dbReference>
<evidence type="ECO:0000256" key="4">
    <source>
        <dbReference type="ARBA" id="ARBA00023002"/>
    </source>
</evidence>
<name>A0A8B2NLG7_9HYPH</name>
<evidence type="ECO:0000259" key="5">
    <source>
        <dbReference type="PROSITE" id="PS51387"/>
    </source>
</evidence>
<gene>
    <name evidence="6" type="ORF">DLJ53_30335</name>
</gene>
<dbReference type="GO" id="GO:0071949">
    <property type="term" value="F:FAD binding"/>
    <property type="evidence" value="ECO:0007669"/>
    <property type="project" value="InterPro"/>
</dbReference>
<keyword evidence="7" id="KW-1185">Reference proteome</keyword>
<dbReference type="InterPro" id="IPR016164">
    <property type="entry name" value="FAD-linked_Oxase-like_C"/>
</dbReference>
<evidence type="ECO:0000256" key="2">
    <source>
        <dbReference type="ARBA" id="ARBA00022630"/>
    </source>
</evidence>
<dbReference type="InterPro" id="IPR016171">
    <property type="entry name" value="Vanillyl_alc_oxidase_C-sub2"/>
</dbReference>
<evidence type="ECO:0000313" key="6">
    <source>
        <dbReference type="EMBL" id="RAH96978.1"/>
    </source>
</evidence>
<organism evidence="6 7">
    <name type="scientific">Acuticoccus sediminis</name>
    <dbReference type="NCBI Taxonomy" id="2184697"/>
    <lineage>
        <taxon>Bacteria</taxon>
        <taxon>Pseudomonadati</taxon>
        <taxon>Pseudomonadota</taxon>
        <taxon>Alphaproteobacteria</taxon>
        <taxon>Hyphomicrobiales</taxon>
        <taxon>Amorphaceae</taxon>
        <taxon>Acuticoccus</taxon>
    </lineage>
</organism>
<dbReference type="InterPro" id="IPR006094">
    <property type="entry name" value="Oxid_FAD_bind_N"/>
</dbReference>
<protein>
    <submittedName>
        <fullName evidence="6">FAD-binding oxidoreductase</fullName>
    </submittedName>
</protein>
<evidence type="ECO:0000313" key="7">
    <source>
        <dbReference type="Proteomes" id="UP000249590"/>
    </source>
</evidence>
<dbReference type="PANTHER" id="PTHR42934">
    <property type="entry name" value="GLYCOLATE OXIDASE SUBUNIT GLCD"/>
    <property type="match status" value="1"/>
</dbReference>
<accession>A0A8B2NLG7</accession>
<dbReference type="AlphaFoldDB" id="A0A8B2NLG7"/>